<keyword evidence="1" id="KW-0695">RNA-directed DNA polymerase</keyword>
<accession>A0A6G0ZJK1</accession>
<dbReference type="EMBL" id="VUJU01000292">
    <property type="protein sequence ID" value="KAF0771449.1"/>
    <property type="molecule type" value="Genomic_DNA"/>
</dbReference>
<comment type="caution">
    <text evidence="1">The sequence shown here is derived from an EMBL/GenBank/DDBJ whole genome shotgun (WGS) entry which is preliminary data.</text>
</comment>
<dbReference type="AlphaFoldDB" id="A0A6G0ZJK1"/>
<reference evidence="1 2" key="1">
    <citation type="submission" date="2019-08" db="EMBL/GenBank/DDBJ databases">
        <title>Whole genome of Aphis craccivora.</title>
        <authorList>
            <person name="Voronova N.V."/>
            <person name="Shulinski R.S."/>
            <person name="Bandarenka Y.V."/>
            <person name="Zhorov D.G."/>
            <person name="Warner D."/>
        </authorList>
    </citation>
    <scope>NUCLEOTIDE SEQUENCE [LARGE SCALE GENOMIC DNA]</scope>
    <source>
        <strain evidence="1">180601</strain>
        <tissue evidence="1">Whole Body</tissue>
    </source>
</reference>
<organism evidence="1 2">
    <name type="scientific">Aphis craccivora</name>
    <name type="common">Cowpea aphid</name>
    <dbReference type="NCBI Taxonomy" id="307492"/>
    <lineage>
        <taxon>Eukaryota</taxon>
        <taxon>Metazoa</taxon>
        <taxon>Ecdysozoa</taxon>
        <taxon>Arthropoda</taxon>
        <taxon>Hexapoda</taxon>
        <taxon>Insecta</taxon>
        <taxon>Pterygota</taxon>
        <taxon>Neoptera</taxon>
        <taxon>Paraneoptera</taxon>
        <taxon>Hemiptera</taxon>
        <taxon>Sternorrhyncha</taxon>
        <taxon>Aphidomorpha</taxon>
        <taxon>Aphidoidea</taxon>
        <taxon>Aphididae</taxon>
        <taxon>Aphidini</taxon>
        <taxon>Aphis</taxon>
        <taxon>Aphis</taxon>
    </lineage>
</organism>
<protein>
    <submittedName>
        <fullName evidence="1">Reverse transcriptase domain-containing protein</fullName>
    </submittedName>
</protein>
<keyword evidence="1" id="KW-0548">Nucleotidyltransferase</keyword>
<keyword evidence="2" id="KW-1185">Reference proteome</keyword>
<keyword evidence="1" id="KW-0808">Transferase</keyword>
<dbReference type="Proteomes" id="UP000478052">
    <property type="component" value="Unassembled WGS sequence"/>
</dbReference>
<name>A0A6G0ZJK1_APHCR</name>
<proteinExistence type="predicted"/>
<sequence length="125" mass="15085">MVRYEIAIKWINKAKFLIFEDDIKIYLKIDDQESCLTLKSVVDMITYIELRINIDKRHIMYFIRQNNSIFHSYFVNDDFFLCTELILFNDLGIYYSVSLKFDYHINTTVNKAKIKRKTAFISFLL</sequence>
<dbReference type="GO" id="GO:0003964">
    <property type="term" value="F:RNA-directed DNA polymerase activity"/>
    <property type="evidence" value="ECO:0007669"/>
    <property type="project" value="UniProtKB-KW"/>
</dbReference>
<gene>
    <name evidence="1" type="ORF">FWK35_00019961</name>
</gene>
<evidence type="ECO:0000313" key="2">
    <source>
        <dbReference type="Proteomes" id="UP000478052"/>
    </source>
</evidence>
<evidence type="ECO:0000313" key="1">
    <source>
        <dbReference type="EMBL" id="KAF0771449.1"/>
    </source>
</evidence>